<keyword evidence="2" id="KW-0472">Membrane</keyword>
<name>A0AAW2VFJ1_9LAMI</name>
<proteinExistence type="predicted"/>
<dbReference type="EMBL" id="JACGWN010000010">
    <property type="protein sequence ID" value="KAL0428232.1"/>
    <property type="molecule type" value="Genomic_DNA"/>
</dbReference>
<gene>
    <name evidence="5" type="ORF">Slati_2998000</name>
</gene>
<dbReference type="Pfam" id="PF07727">
    <property type="entry name" value="RVT_2"/>
    <property type="match status" value="1"/>
</dbReference>
<reference evidence="5" key="2">
    <citation type="journal article" date="2024" name="Plant">
        <title>Genomic evolution and insights into agronomic trait innovations of Sesamum species.</title>
        <authorList>
            <person name="Miao H."/>
            <person name="Wang L."/>
            <person name="Qu L."/>
            <person name="Liu H."/>
            <person name="Sun Y."/>
            <person name="Le M."/>
            <person name="Wang Q."/>
            <person name="Wei S."/>
            <person name="Zheng Y."/>
            <person name="Lin W."/>
            <person name="Duan Y."/>
            <person name="Cao H."/>
            <person name="Xiong S."/>
            <person name="Wang X."/>
            <person name="Wei L."/>
            <person name="Li C."/>
            <person name="Ma Q."/>
            <person name="Ju M."/>
            <person name="Zhao R."/>
            <person name="Li G."/>
            <person name="Mu C."/>
            <person name="Tian Q."/>
            <person name="Mei H."/>
            <person name="Zhang T."/>
            <person name="Gao T."/>
            <person name="Zhang H."/>
        </authorList>
    </citation>
    <scope>NUCLEOTIDE SEQUENCE</scope>
    <source>
        <strain evidence="5">KEN1</strain>
    </source>
</reference>
<feature type="compositionally biased region" description="Low complexity" evidence="1">
    <location>
        <begin position="316"/>
        <end position="337"/>
    </location>
</feature>
<reference evidence="5" key="1">
    <citation type="submission" date="2020-06" db="EMBL/GenBank/DDBJ databases">
        <authorList>
            <person name="Li T."/>
            <person name="Hu X."/>
            <person name="Zhang T."/>
            <person name="Song X."/>
            <person name="Zhang H."/>
            <person name="Dai N."/>
            <person name="Sheng W."/>
            <person name="Hou X."/>
            <person name="Wei L."/>
        </authorList>
    </citation>
    <scope>NUCLEOTIDE SEQUENCE</scope>
    <source>
        <strain evidence="5">KEN1</strain>
        <tissue evidence="5">Leaf</tissue>
    </source>
</reference>
<organism evidence="5">
    <name type="scientific">Sesamum latifolium</name>
    <dbReference type="NCBI Taxonomy" id="2727402"/>
    <lineage>
        <taxon>Eukaryota</taxon>
        <taxon>Viridiplantae</taxon>
        <taxon>Streptophyta</taxon>
        <taxon>Embryophyta</taxon>
        <taxon>Tracheophyta</taxon>
        <taxon>Spermatophyta</taxon>
        <taxon>Magnoliopsida</taxon>
        <taxon>eudicotyledons</taxon>
        <taxon>Gunneridae</taxon>
        <taxon>Pentapetalae</taxon>
        <taxon>asterids</taxon>
        <taxon>lamiids</taxon>
        <taxon>Lamiales</taxon>
        <taxon>Pedaliaceae</taxon>
        <taxon>Sesamum</taxon>
    </lineage>
</organism>
<sequence>MAETSAVGAERQGAEREAFPETLQLHGSNHPGMILVDSMVTTWILNSISKDIVQAYTYAKSSRNLWLDLEQRYGGCNGPLLYQLQGSITSLAQGNLSLAEYYTKLKMLWDELYELKPTRQCTCRCTCGAAQDNAESALSTQLLQFLMGLSEEFDNVRQQIHVMEPMPSINKAYSMVASVEKQRMVHLMSSENVVLHTRAEAKREFRGVARKKPFEDRKNQYCDHCARTGHTRETCFKLHGHTDCHTQKAYRLYDLNSHTVFSSRDVTFHETSFPFQQHSPPTDTVPLPVIPLTADTDSLPSSRPSSPIVPTIRIAPESTPSSTPTPTPTLRRSTRQTSKPGWLADYECNCTIHSSSCSPTTYVLHTFVLLLFCLQYRNQGLTLKPVLPQASRQWNLELTTKLMEFGFQQSPHDHCLFVKRSDSCFLALLVYVDDIFLTRSSTTKIDAVKTYLDRLFTIKDLGPAKYFLGLQLARSDHGLLVTQTKYLTDILEDANRWMPNLLQPHFLQVLNSLMRMALSYLLLISIAVSLAAFSIWVSLAPISHLQCNN</sequence>
<feature type="domain" description="Retroviral polymerase SH3-like" evidence="4">
    <location>
        <begin position="245"/>
        <end position="279"/>
    </location>
</feature>
<dbReference type="PANTHER" id="PTHR34222:SF99">
    <property type="entry name" value="PROTEIN, PUTATIVE-RELATED"/>
    <property type="match status" value="1"/>
</dbReference>
<keyword evidence="2" id="KW-0812">Transmembrane</keyword>
<dbReference type="SUPFAM" id="SSF56672">
    <property type="entry name" value="DNA/RNA polymerases"/>
    <property type="match status" value="1"/>
</dbReference>
<feature type="transmembrane region" description="Helical" evidence="2">
    <location>
        <begin position="517"/>
        <end position="539"/>
    </location>
</feature>
<feature type="domain" description="Reverse transcriptase Ty1/copia-type" evidence="3">
    <location>
        <begin position="387"/>
        <end position="495"/>
    </location>
</feature>
<protein>
    <submittedName>
        <fullName evidence="5">Mitochondrial protein</fullName>
    </submittedName>
</protein>
<dbReference type="InterPro" id="IPR057670">
    <property type="entry name" value="SH3_retrovirus"/>
</dbReference>
<dbReference type="AlphaFoldDB" id="A0AAW2VFJ1"/>
<dbReference type="InterPro" id="IPR013103">
    <property type="entry name" value="RVT_2"/>
</dbReference>
<evidence type="ECO:0000313" key="5">
    <source>
        <dbReference type="EMBL" id="KAL0428232.1"/>
    </source>
</evidence>
<evidence type="ECO:0000256" key="1">
    <source>
        <dbReference type="SAM" id="MobiDB-lite"/>
    </source>
</evidence>
<comment type="caution">
    <text evidence="5">The sequence shown here is derived from an EMBL/GenBank/DDBJ whole genome shotgun (WGS) entry which is preliminary data.</text>
</comment>
<feature type="compositionally biased region" description="Polar residues" evidence="1">
    <location>
        <begin position="295"/>
        <end position="305"/>
    </location>
</feature>
<evidence type="ECO:0000259" key="3">
    <source>
        <dbReference type="Pfam" id="PF07727"/>
    </source>
</evidence>
<feature type="region of interest" description="Disordered" evidence="1">
    <location>
        <begin position="294"/>
        <end position="337"/>
    </location>
</feature>
<evidence type="ECO:0000259" key="4">
    <source>
        <dbReference type="Pfam" id="PF25597"/>
    </source>
</evidence>
<dbReference type="PANTHER" id="PTHR34222">
    <property type="entry name" value="GAG_PRE-INTEGRS DOMAIN-CONTAINING PROTEIN"/>
    <property type="match status" value="1"/>
</dbReference>
<keyword evidence="2" id="KW-1133">Transmembrane helix</keyword>
<evidence type="ECO:0000256" key="2">
    <source>
        <dbReference type="SAM" id="Phobius"/>
    </source>
</evidence>
<dbReference type="Pfam" id="PF25597">
    <property type="entry name" value="SH3_retrovirus"/>
    <property type="match status" value="1"/>
</dbReference>
<dbReference type="InterPro" id="IPR043502">
    <property type="entry name" value="DNA/RNA_pol_sf"/>
</dbReference>
<accession>A0AAW2VFJ1</accession>